<keyword evidence="1" id="KW-1133">Transmembrane helix</keyword>
<evidence type="ECO:0000313" key="3">
    <source>
        <dbReference type="Proteomes" id="UP000050277"/>
    </source>
</evidence>
<evidence type="ECO:0000313" key="2">
    <source>
        <dbReference type="EMBL" id="KPL80860.1"/>
    </source>
</evidence>
<dbReference type="AlphaFoldDB" id="A0A0P6XXW7"/>
<accession>A0A0P6XXW7</accession>
<keyword evidence="1" id="KW-0812">Transmembrane</keyword>
<feature type="transmembrane region" description="Helical" evidence="1">
    <location>
        <begin position="20"/>
        <end position="42"/>
    </location>
</feature>
<comment type="caution">
    <text evidence="2">The sequence shown here is derived from an EMBL/GenBank/DDBJ whole genome shotgun (WGS) entry which is preliminary data.</text>
</comment>
<sequence>MQVFRPFLQPPTTIVSVPALGGLSIGDLVTLGGCGIAMSVVLAPIGLPLLVRLLIGIVLGLVVARGTYQEQPLRGLVFGMLRYGLVRVLAPQRLTVDCRTLGQGEATGRTTTTAVMQPDGTLVSLADRGLE</sequence>
<keyword evidence="1" id="KW-0472">Membrane</keyword>
<feature type="transmembrane region" description="Helical" evidence="1">
    <location>
        <begin position="49"/>
        <end position="68"/>
    </location>
</feature>
<dbReference type="OrthoDB" id="9833545at2"/>
<dbReference type="EMBL" id="LGKP01000036">
    <property type="protein sequence ID" value="KPL80860.1"/>
    <property type="molecule type" value="Genomic_DNA"/>
</dbReference>
<evidence type="ECO:0000256" key="1">
    <source>
        <dbReference type="SAM" id="Phobius"/>
    </source>
</evidence>
<protein>
    <submittedName>
        <fullName evidence="2">Uncharacterized protein</fullName>
    </submittedName>
</protein>
<organism evidence="2 3">
    <name type="scientific">Herpetosiphon geysericola</name>
    <dbReference type="NCBI Taxonomy" id="70996"/>
    <lineage>
        <taxon>Bacteria</taxon>
        <taxon>Bacillati</taxon>
        <taxon>Chloroflexota</taxon>
        <taxon>Chloroflexia</taxon>
        <taxon>Herpetosiphonales</taxon>
        <taxon>Herpetosiphonaceae</taxon>
        <taxon>Herpetosiphon</taxon>
    </lineage>
</organism>
<gene>
    <name evidence="2" type="ORF">SE18_23530</name>
</gene>
<keyword evidence="3" id="KW-1185">Reference proteome</keyword>
<dbReference type="STRING" id="70996.SE18_23530"/>
<reference evidence="2 3" key="1">
    <citation type="submission" date="2015-07" db="EMBL/GenBank/DDBJ databases">
        <title>Whole genome sequence of Herpetosiphon geysericola DSM 7119.</title>
        <authorList>
            <person name="Hemp J."/>
            <person name="Ward L.M."/>
            <person name="Pace L.A."/>
            <person name="Fischer W.W."/>
        </authorList>
    </citation>
    <scope>NUCLEOTIDE SEQUENCE [LARGE SCALE GENOMIC DNA]</scope>
    <source>
        <strain evidence="2 3">DSM 7119</strain>
    </source>
</reference>
<proteinExistence type="predicted"/>
<name>A0A0P6XXW7_9CHLR</name>
<dbReference type="Proteomes" id="UP000050277">
    <property type="component" value="Unassembled WGS sequence"/>
</dbReference>